<organism evidence="2 3">
    <name type="scientific">Plasticicumulans acidivorans</name>
    <dbReference type="NCBI Taxonomy" id="886464"/>
    <lineage>
        <taxon>Bacteria</taxon>
        <taxon>Pseudomonadati</taxon>
        <taxon>Pseudomonadota</taxon>
        <taxon>Gammaproteobacteria</taxon>
        <taxon>Candidatus Competibacteraceae</taxon>
        <taxon>Plasticicumulans</taxon>
    </lineage>
</organism>
<comment type="caution">
    <text evidence="2">The sequence shown here is derived from an EMBL/GenBank/DDBJ whole genome shotgun (WGS) entry which is preliminary data.</text>
</comment>
<evidence type="ECO:0000259" key="1">
    <source>
        <dbReference type="PROSITE" id="PS50851"/>
    </source>
</evidence>
<dbReference type="Gene3D" id="2.30.30.40">
    <property type="entry name" value="SH3 Domains"/>
    <property type="match status" value="1"/>
</dbReference>
<dbReference type="Gene3D" id="2.40.50.180">
    <property type="entry name" value="CheA-289, Domain 4"/>
    <property type="match status" value="1"/>
</dbReference>
<dbReference type="AlphaFoldDB" id="A0A317MRA6"/>
<dbReference type="Pfam" id="PF01584">
    <property type="entry name" value="CheW"/>
    <property type="match status" value="1"/>
</dbReference>
<reference evidence="2 3" key="1">
    <citation type="submission" date="2018-05" db="EMBL/GenBank/DDBJ databases">
        <title>Genomic Encyclopedia of Type Strains, Phase IV (KMG-IV): sequencing the most valuable type-strain genomes for metagenomic binning, comparative biology and taxonomic classification.</title>
        <authorList>
            <person name="Goeker M."/>
        </authorList>
    </citation>
    <scope>NUCLEOTIDE SEQUENCE [LARGE SCALE GENOMIC DNA]</scope>
    <source>
        <strain evidence="2 3">DSM 23606</strain>
    </source>
</reference>
<evidence type="ECO:0000313" key="2">
    <source>
        <dbReference type="EMBL" id="PWV58747.1"/>
    </source>
</evidence>
<proteinExistence type="predicted"/>
<dbReference type="InterPro" id="IPR039315">
    <property type="entry name" value="CheW"/>
</dbReference>
<name>A0A317MRA6_9GAMM</name>
<sequence length="172" mass="18762">MGELIRQDCAAAPAESLQLLTFVVAGEMYALGILRIREIIEYGRVTTIPMMPAFIRGVINLRGRVVPIIDLAARFGAPPVQAARRTCIVIVETGEERFDVGLVVDAVCEVLELPAERIEPAPAFGARVRTDFIRGMGRIGEQFVVILDEQRVLSIEEMCELARLAIDGAAVG</sequence>
<dbReference type="SMART" id="SM00260">
    <property type="entry name" value="CheW"/>
    <property type="match status" value="1"/>
</dbReference>
<evidence type="ECO:0000313" key="3">
    <source>
        <dbReference type="Proteomes" id="UP000246569"/>
    </source>
</evidence>
<dbReference type="RefSeq" id="WP_246004716.1">
    <property type="nucleotide sequence ID" value="NZ_QGTJ01000014.1"/>
</dbReference>
<keyword evidence="3" id="KW-1185">Reference proteome</keyword>
<dbReference type="Proteomes" id="UP000246569">
    <property type="component" value="Unassembled WGS sequence"/>
</dbReference>
<dbReference type="PANTHER" id="PTHR22617">
    <property type="entry name" value="CHEMOTAXIS SENSOR HISTIDINE KINASE-RELATED"/>
    <property type="match status" value="1"/>
</dbReference>
<gene>
    <name evidence="2" type="ORF">C7443_11473</name>
</gene>
<dbReference type="InterPro" id="IPR002545">
    <property type="entry name" value="CheW-lke_dom"/>
</dbReference>
<dbReference type="SUPFAM" id="SSF50341">
    <property type="entry name" value="CheW-like"/>
    <property type="match status" value="1"/>
</dbReference>
<dbReference type="GO" id="GO:0005829">
    <property type="term" value="C:cytosol"/>
    <property type="evidence" value="ECO:0007669"/>
    <property type="project" value="TreeGrafter"/>
</dbReference>
<dbReference type="GO" id="GO:0006935">
    <property type="term" value="P:chemotaxis"/>
    <property type="evidence" value="ECO:0007669"/>
    <property type="project" value="InterPro"/>
</dbReference>
<dbReference type="InterPro" id="IPR036061">
    <property type="entry name" value="CheW-like_dom_sf"/>
</dbReference>
<dbReference type="PANTHER" id="PTHR22617:SF41">
    <property type="entry name" value="CHEMOTAXIS SIGNAL TRANSDUCTION SYSTEM ADAPTOR PROTEIN CHEW"/>
    <property type="match status" value="1"/>
</dbReference>
<dbReference type="EMBL" id="QGTJ01000014">
    <property type="protein sequence ID" value="PWV58747.1"/>
    <property type="molecule type" value="Genomic_DNA"/>
</dbReference>
<accession>A0A317MRA6</accession>
<protein>
    <submittedName>
        <fullName evidence="2">Purine-binding chemotaxis protein CheW</fullName>
    </submittedName>
</protein>
<dbReference type="GO" id="GO:0007165">
    <property type="term" value="P:signal transduction"/>
    <property type="evidence" value="ECO:0007669"/>
    <property type="project" value="InterPro"/>
</dbReference>
<dbReference type="PROSITE" id="PS50851">
    <property type="entry name" value="CHEW"/>
    <property type="match status" value="1"/>
</dbReference>
<dbReference type="CDD" id="cd00732">
    <property type="entry name" value="CheW"/>
    <property type="match status" value="1"/>
</dbReference>
<feature type="domain" description="CheW-like" evidence="1">
    <location>
        <begin position="16"/>
        <end position="158"/>
    </location>
</feature>